<dbReference type="SUPFAM" id="SSF53067">
    <property type="entry name" value="Actin-like ATPase domain"/>
    <property type="match status" value="1"/>
</dbReference>
<evidence type="ECO:0000256" key="2">
    <source>
        <dbReference type="SAM" id="Phobius"/>
    </source>
</evidence>
<dbReference type="Pfam" id="PF05137">
    <property type="entry name" value="PilN"/>
    <property type="match status" value="1"/>
</dbReference>
<dbReference type="Gene3D" id="3.30.420.40">
    <property type="match status" value="1"/>
</dbReference>
<dbReference type="AlphaFoldDB" id="A0A1I7N4S4"/>
<dbReference type="PANTHER" id="PTHR40278">
    <property type="entry name" value="DNA UTILIZATION PROTEIN HOFN"/>
    <property type="match status" value="1"/>
</dbReference>
<name>A0A1I7N4S4_9HYPH</name>
<dbReference type="InterPro" id="IPR052534">
    <property type="entry name" value="Extracell_DNA_Util/SecSys_Comp"/>
</dbReference>
<feature type="transmembrane region" description="Helical" evidence="2">
    <location>
        <begin position="206"/>
        <end position="230"/>
    </location>
</feature>
<reference evidence="4" key="1">
    <citation type="submission" date="2016-10" db="EMBL/GenBank/DDBJ databases">
        <authorList>
            <person name="Varghese N."/>
            <person name="Submissions S."/>
        </authorList>
    </citation>
    <scope>NUCLEOTIDE SEQUENCE [LARGE SCALE GENOMIC DNA]</scope>
    <source>
        <strain evidence="4">DSM 1565</strain>
    </source>
</reference>
<dbReference type="PANTHER" id="PTHR40278:SF1">
    <property type="entry name" value="DNA UTILIZATION PROTEIN HOFN"/>
    <property type="match status" value="1"/>
</dbReference>
<organism evidence="3 4">
    <name type="scientific">Hyphomicrobium facile</name>
    <dbReference type="NCBI Taxonomy" id="51670"/>
    <lineage>
        <taxon>Bacteria</taxon>
        <taxon>Pseudomonadati</taxon>
        <taxon>Pseudomonadota</taxon>
        <taxon>Alphaproteobacteria</taxon>
        <taxon>Hyphomicrobiales</taxon>
        <taxon>Hyphomicrobiaceae</taxon>
        <taxon>Hyphomicrobium</taxon>
    </lineage>
</organism>
<keyword evidence="2" id="KW-0472">Membrane</keyword>
<dbReference type="Pfam" id="PF11104">
    <property type="entry name" value="PilM_2"/>
    <property type="match status" value="1"/>
</dbReference>
<keyword evidence="2" id="KW-0812">Transmembrane</keyword>
<proteinExistence type="predicted"/>
<dbReference type="InterPro" id="IPR005883">
    <property type="entry name" value="PilM"/>
</dbReference>
<protein>
    <submittedName>
        <fullName evidence="3">General secretion pathway protein L</fullName>
    </submittedName>
</protein>
<accession>A0A1I7N4S4</accession>
<dbReference type="InterPro" id="IPR007813">
    <property type="entry name" value="PilN"/>
</dbReference>
<evidence type="ECO:0000313" key="4">
    <source>
        <dbReference type="Proteomes" id="UP000199423"/>
    </source>
</evidence>
<dbReference type="EMBL" id="FPCH01000001">
    <property type="protein sequence ID" value="SFV29583.1"/>
    <property type="molecule type" value="Genomic_DNA"/>
</dbReference>
<sequence length="365" mass="40171">MTVDELSSAAAQLYARWIRDLSRILTSRNSGPRGWSTLLLNTPEGISVHAGDPTANGPVLRLSANAAPEEIAAMRKRATQEAGKDHKKILLRLSASDIVDRTIQIPAAASDLVEPLLRNQMERIVPWPVEETHYGYQIVGANADSPDQLDIYVAATTRKIVDNALLRAYALGLKPYAVDFASEPKATTGIELLSLEADALKQTEQVLHIVLMVLLAASVAMGSFGFYLAFDHMSRNDDLEVKIIASKSQVEEITKLNDENTRLKEQREHLTKRKITEPPAFLLFEAMSRALPDSAYLTEFEIHGRETRIVGKSDDPTALITKLEDSPHFEDVRFSAPTTRQEGDSVGTFSIVGRAEGGANLEDQP</sequence>
<gene>
    <name evidence="3" type="ORF">SAMN04488557_1285</name>
</gene>
<dbReference type="OrthoDB" id="8196557at2"/>
<dbReference type="RefSeq" id="WP_092865651.1">
    <property type="nucleotide sequence ID" value="NZ_FPCH01000001.1"/>
</dbReference>
<evidence type="ECO:0000256" key="1">
    <source>
        <dbReference type="SAM" id="Coils"/>
    </source>
</evidence>
<keyword evidence="2" id="KW-1133">Transmembrane helix</keyword>
<feature type="coiled-coil region" evidence="1">
    <location>
        <begin position="246"/>
        <end position="273"/>
    </location>
</feature>
<dbReference type="STRING" id="51670.SAMN04488557_1285"/>
<dbReference type="Gene3D" id="3.30.1490.300">
    <property type="match status" value="1"/>
</dbReference>
<evidence type="ECO:0000313" key="3">
    <source>
        <dbReference type="EMBL" id="SFV29583.1"/>
    </source>
</evidence>
<keyword evidence="1" id="KW-0175">Coiled coil</keyword>
<dbReference type="Proteomes" id="UP000199423">
    <property type="component" value="Unassembled WGS sequence"/>
</dbReference>
<dbReference type="InterPro" id="IPR043129">
    <property type="entry name" value="ATPase_NBD"/>
</dbReference>
<keyword evidence="4" id="KW-1185">Reference proteome</keyword>